<sequence length="407" mass="47563">MSVASSFLLKKDAKLILEILRSLKVRDNWRELPETDILIVGHQNHYNYVEEGRWYSPLLGSIAFFEEEKKKCCEIVLIPFCSISPRQAWRKHYTFNRIFSLLRFLGLISRFKFVSKKYVDEKKKNMWKRIIERSAPDKIIAIQPDKFLCLAARECGVKIVDFQHGVINDLHPWYGEKFRKDTSAKDLPEEFMVWDHDSKATIMKWANKKGASVLVVGHPWVERFQNVRENDSIVRRAIKKIPSPLSAKPKILISLQWGLEKYLPEEDYDGVMHRVFKDLLKKYSNQYYFYLRLHPVQLHGFYNIKILRELNLMKSQLGAEAFEWEQASFCALPALLTAVDVHLTFSSTVVQEAALFGVRSCIIDQHIKEGGLREDYFLSQKKNGMADVIEADEDRIASWINLELSKK</sequence>
<proteinExistence type="predicted"/>
<name>A0ABS6ZQC3_9GAMM</name>
<reference evidence="1 2" key="1">
    <citation type="submission" date="2021-07" db="EMBL/GenBank/DDBJ databases">
        <authorList>
            <person name="So Y."/>
        </authorList>
    </citation>
    <scope>NUCLEOTIDE SEQUENCE [LARGE SCALE GENOMIC DNA]</scope>
    <source>
        <strain evidence="1 2">Y3S6</strain>
    </source>
</reference>
<organism evidence="1 2">
    <name type="scientific">Billgrantia antri</name>
    <dbReference type="NCBI Taxonomy" id="2846777"/>
    <lineage>
        <taxon>Bacteria</taxon>
        <taxon>Pseudomonadati</taxon>
        <taxon>Pseudomonadota</taxon>
        <taxon>Gammaproteobacteria</taxon>
        <taxon>Oceanospirillales</taxon>
        <taxon>Halomonadaceae</taxon>
        <taxon>Billgrantia</taxon>
    </lineage>
</organism>
<comment type="caution">
    <text evidence="1">The sequence shown here is derived from an EMBL/GenBank/DDBJ whole genome shotgun (WGS) entry which is preliminary data.</text>
</comment>
<protein>
    <submittedName>
        <fullName evidence="1">Uncharacterized protein</fullName>
    </submittedName>
</protein>
<keyword evidence="2" id="KW-1185">Reference proteome</keyword>
<dbReference type="Proteomes" id="UP000769617">
    <property type="component" value="Unassembled WGS sequence"/>
</dbReference>
<evidence type="ECO:0000313" key="2">
    <source>
        <dbReference type="Proteomes" id="UP000769617"/>
    </source>
</evidence>
<evidence type="ECO:0000313" key="1">
    <source>
        <dbReference type="EMBL" id="MBW6392003.1"/>
    </source>
</evidence>
<accession>A0ABS6ZQC3</accession>
<dbReference type="SUPFAM" id="SSF53756">
    <property type="entry name" value="UDP-Glycosyltransferase/glycogen phosphorylase"/>
    <property type="match status" value="1"/>
</dbReference>
<dbReference type="RefSeq" id="WP_219792488.1">
    <property type="nucleotide sequence ID" value="NZ_JAHYCA010000004.1"/>
</dbReference>
<dbReference type="EMBL" id="JAHYCA010000004">
    <property type="protein sequence ID" value="MBW6392003.1"/>
    <property type="molecule type" value="Genomic_DNA"/>
</dbReference>
<gene>
    <name evidence="1" type="ORF">KPL81_12645</name>
</gene>